<comment type="similarity">
    <text evidence="2">Belongs to the BexD/CtrA/VexA family.</text>
</comment>
<dbReference type="Proteomes" id="UP000463939">
    <property type="component" value="Chromosome"/>
</dbReference>
<dbReference type="AlphaFoldDB" id="A0A809SG15"/>
<evidence type="ECO:0000256" key="3">
    <source>
        <dbReference type="ARBA" id="ARBA00022448"/>
    </source>
</evidence>
<evidence type="ECO:0000256" key="9">
    <source>
        <dbReference type="ARBA" id="ARBA00023065"/>
    </source>
</evidence>
<keyword evidence="12" id="KW-0564">Palmitate</keyword>
<sequence>MRKLFYFLMLALLTFTLPAHAKEYLLGAGDVVHITVYDHPDLLVDAAQIDEDGNLSVPLIGATPVAGLTTSAAQKRIESALVKGGFIINPHINLIVQQYRSKQISVLGQVNKPGKYALESTSNVSDLLALAGGISPLGSDNIILIHKVDGKLQQTPINTLALFKGGKLDLNYTIADDDILYVPRAEVFYIYGEVQKPGAYRLEKNMNIMQAISLGGGITLRGTERGVQIRREDDNGKPVVIPADAMATVQPDDVIYVKESLF</sequence>
<dbReference type="Gene3D" id="3.10.560.10">
    <property type="entry name" value="Outer membrane lipoprotein wza domain like"/>
    <property type="match status" value="2"/>
</dbReference>
<keyword evidence="9" id="KW-0406">Ion transport</keyword>
<keyword evidence="8" id="KW-0625">Polysaccharide transport</keyword>
<comment type="subcellular location">
    <subcellularLocation>
        <location evidence="1">Cell outer membrane</location>
        <topology evidence="1">Multi-pass membrane protein</topology>
    </subcellularLocation>
</comment>
<dbReference type="InterPro" id="IPR049712">
    <property type="entry name" value="Poly_export"/>
</dbReference>
<feature type="chain" id="PRO_5032413387" description="Polysaccharide export protein EpsE" evidence="15">
    <location>
        <begin position="22"/>
        <end position="262"/>
    </location>
</feature>
<protein>
    <recommendedName>
        <fullName evidence="21">Polysaccharide export protein EpsE</fullName>
    </recommendedName>
</protein>
<keyword evidence="6" id="KW-0812">Transmembrane</keyword>
<dbReference type="InterPro" id="IPR017478">
    <property type="entry name" value="Polysacc_export_EpsE"/>
</dbReference>
<feature type="domain" description="Soluble ligand binding" evidence="17">
    <location>
        <begin position="187"/>
        <end position="241"/>
    </location>
</feature>
<keyword evidence="10" id="KW-0626">Porin</keyword>
<dbReference type="Pfam" id="PF22461">
    <property type="entry name" value="SLBB_2"/>
    <property type="match status" value="1"/>
</dbReference>
<gene>
    <name evidence="19" type="ORF">SFSGTM_02380</name>
</gene>
<feature type="domain" description="SLBB" evidence="18">
    <location>
        <begin position="102"/>
        <end position="182"/>
    </location>
</feature>
<evidence type="ECO:0000256" key="13">
    <source>
        <dbReference type="ARBA" id="ARBA00023237"/>
    </source>
</evidence>
<dbReference type="Pfam" id="PF10531">
    <property type="entry name" value="SLBB"/>
    <property type="match status" value="1"/>
</dbReference>
<keyword evidence="7 15" id="KW-0732">Signal</keyword>
<dbReference type="PANTHER" id="PTHR33619">
    <property type="entry name" value="POLYSACCHARIDE EXPORT PROTEIN GFCE-RELATED"/>
    <property type="match status" value="1"/>
</dbReference>
<evidence type="ECO:0000256" key="8">
    <source>
        <dbReference type="ARBA" id="ARBA00023047"/>
    </source>
</evidence>
<evidence type="ECO:0000256" key="11">
    <source>
        <dbReference type="ARBA" id="ARBA00023136"/>
    </source>
</evidence>
<dbReference type="PANTHER" id="PTHR33619:SF3">
    <property type="entry name" value="POLYSACCHARIDE EXPORT PROTEIN GFCE-RELATED"/>
    <property type="match status" value="1"/>
</dbReference>
<reference evidence="20" key="1">
    <citation type="submission" date="2019-11" db="EMBL/GenBank/DDBJ databases">
        <title>Isolation and characterization of a novel species in the genus Sulfuriferula.</title>
        <authorList>
            <person name="Mochizuki J."/>
            <person name="Kojima H."/>
            <person name="Fukui M."/>
        </authorList>
    </citation>
    <scope>NUCLEOTIDE SEQUENCE [LARGE SCALE GENOMIC DNA]</scope>
    <source>
        <strain evidence="20">SGTM</strain>
    </source>
</reference>
<evidence type="ECO:0000256" key="6">
    <source>
        <dbReference type="ARBA" id="ARBA00022692"/>
    </source>
</evidence>
<dbReference type="Gene3D" id="3.30.1950.10">
    <property type="entry name" value="wza like domain"/>
    <property type="match status" value="1"/>
</dbReference>
<dbReference type="EMBL" id="AP021881">
    <property type="protein sequence ID" value="BBO99529.1"/>
    <property type="molecule type" value="Genomic_DNA"/>
</dbReference>
<proteinExistence type="inferred from homology"/>
<accession>A0A809SG15</accession>
<feature type="signal peptide" evidence="15">
    <location>
        <begin position="1"/>
        <end position="21"/>
    </location>
</feature>
<organism evidence="19 20">
    <name type="scientific">Sulfuriferula nivalis</name>
    <dbReference type="NCBI Taxonomy" id="2675298"/>
    <lineage>
        <taxon>Bacteria</taxon>
        <taxon>Pseudomonadati</taxon>
        <taxon>Pseudomonadota</taxon>
        <taxon>Betaproteobacteria</taxon>
        <taxon>Nitrosomonadales</taxon>
        <taxon>Sulfuricellaceae</taxon>
        <taxon>Sulfuriferula</taxon>
    </lineage>
</organism>
<keyword evidence="4" id="KW-1134">Transmembrane beta strand</keyword>
<evidence type="ECO:0000256" key="7">
    <source>
        <dbReference type="ARBA" id="ARBA00022729"/>
    </source>
</evidence>
<evidence type="ECO:0000256" key="2">
    <source>
        <dbReference type="ARBA" id="ARBA00009450"/>
    </source>
</evidence>
<dbReference type="Pfam" id="PF02563">
    <property type="entry name" value="Poly_export"/>
    <property type="match status" value="1"/>
</dbReference>
<evidence type="ECO:0000259" key="18">
    <source>
        <dbReference type="Pfam" id="PF22461"/>
    </source>
</evidence>
<evidence type="ECO:0000256" key="14">
    <source>
        <dbReference type="ARBA" id="ARBA00023288"/>
    </source>
</evidence>
<feature type="domain" description="Polysaccharide export protein N-terminal" evidence="16">
    <location>
        <begin position="20"/>
        <end position="96"/>
    </location>
</feature>
<evidence type="ECO:0000256" key="15">
    <source>
        <dbReference type="SAM" id="SignalP"/>
    </source>
</evidence>
<dbReference type="InterPro" id="IPR019554">
    <property type="entry name" value="Soluble_ligand-bd"/>
</dbReference>
<keyword evidence="13" id="KW-0998">Cell outer membrane</keyword>
<evidence type="ECO:0000256" key="4">
    <source>
        <dbReference type="ARBA" id="ARBA00022452"/>
    </source>
</evidence>
<keyword evidence="20" id="KW-1185">Reference proteome</keyword>
<dbReference type="GO" id="GO:0015159">
    <property type="term" value="F:polysaccharide transmembrane transporter activity"/>
    <property type="evidence" value="ECO:0007669"/>
    <property type="project" value="InterPro"/>
</dbReference>
<evidence type="ECO:0000313" key="20">
    <source>
        <dbReference type="Proteomes" id="UP000463939"/>
    </source>
</evidence>
<dbReference type="GO" id="GO:0009279">
    <property type="term" value="C:cell outer membrane"/>
    <property type="evidence" value="ECO:0007669"/>
    <property type="project" value="UniProtKB-SubCell"/>
</dbReference>
<evidence type="ECO:0000259" key="16">
    <source>
        <dbReference type="Pfam" id="PF02563"/>
    </source>
</evidence>
<evidence type="ECO:0000259" key="17">
    <source>
        <dbReference type="Pfam" id="PF10531"/>
    </source>
</evidence>
<dbReference type="KEGG" id="sniv:SFSGTM_02380"/>
<keyword evidence="11" id="KW-0472">Membrane</keyword>
<keyword evidence="3" id="KW-0813">Transport</keyword>
<evidence type="ECO:0000256" key="12">
    <source>
        <dbReference type="ARBA" id="ARBA00023139"/>
    </source>
</evidence>
<evidence type="ECO:0008006" key="21">
    <source>
        <dbReference type="Google" id="ProtNLM"/>
    </source>
</evidence>
<keyword evidence="14" id="KW-0449">Lipoprotein</keyword>
<evidence type="ECO:0000256" key="5">
    <source>
        <dbReference type="ARBA" id="ARBA00022597"/>
    </source>
</evidence>
<dbReference type="InterPro" id="IPR054765">
    <property type="entry name" value="SLBB_dom"/>
</dbReference>
<dbReference type="NCBIfam" id="TIGR03028">
    <property type="entry name" value="EpsE"/>
    <property type="match status" value="1"/>
</dbReference>
<dbReference type="GO" id="GO:0006811">
    <property type="term" value="P:monoatomic ion transport"/>
    <property type="evidence" value="ECO:0007669"/>
    <property type="project" value="UniProtKB-KW"/>
</dbReference>
<keyword evidence="5" id="KW-0762">Sugar transport</keyword>
<dbReference type="InterPro" id="IPR003715">
    <property type="entry name" value="Poly_export_N"/>
</dbReference>
<name>A0A809SG15_9PROT</name>
<evidence type="ECO:0000256" key="1">
    <source>
        <dbReference type="ARBA" id="ARBA00004571"/>
    </source>
</evidence>
<evidence type="ECO:0000313" key="19">
    <source>
        <dbReference type="EMBL" id="BBO99529.1"/>
    </source>
</evidence>
<evidence type="ECO:0000256" key="10">
    <source>
        <dbReference type="ARBA" id="ARBA00023114"/>
    </source>
</evidence>
<dbReference type="RefSeq" id="WP_162083569.1">
    <property type="nucleotide sequence ID" value="NZ_AP021881.1"/>
</dbReference>
<dbReference type="GO" id="GO:0046930">
    <property type="term" value="C:pore complex"/>
    <property type="evidence" value="ECO:0007669"/>
    <property type="project" value="UniProtKB-KW"/>
</dbReference>
<dbReference type="GO" id="GO:0015288">
    <property type="term" value="F:porin activity"/>
    <property type="evidence" value="ECO:0007669"/>
    <property type="project" value="UniProtKB-KW"/>
</dbReference>